<evidence type="ECO:0000259" key="2">
    <source>
        <dbReference type="Pfam" id="PF02517"/>
    </source>
</evidence>
<protein>
    <submittedName>
        <fullName evidence="3">Membrane protease YdiL (CAAX protease family)</fullName>
    </submittedName>
</protein>
<dbReference type="GO" id="GO:0080120">
    <property type="term" value="P:CAAX-box protein maturation"/>
    <property type="evidence" value="ECO:0007669"/>
    <property type="project" value="UniProtKB-ARBA"/>
</dbReference>
<keyword evidence="1" id="KW-1133">Transmembrane helix</keyword>
<dbReference type="GO" id="GO:0004175">
    <property type="term" value="F:endopeptidase activity"/>
    <property type="evidence" value="ECO:0007669"/>
    <property type="project" value="UniProtKB-ARBA"/>
</dbReference>
<name>A0A9X0YW65_9BACI</name>
<keyword evidence="3" id="KW-0645">Protease</keyword>
<dbReference type="OrthoDB" id="2194912at2"/>
<feature type="transmembrane region" description="Helical" evidence="1">
    <location>
        <begin position="192"/>
        <end position="213"/>
    </location>
</feature>
<dbReference type="PANTHER" id="PTHR36435:SF6">
    <property type="entry name" value="ABORTIVE INFECTION PROTEIN"/>
    <property type="match status" value="1"/>
</dbReference>
<comment type="caution">
    <text evidence="3">The sequence shown here is derived from an EMBL/GenBank/DDBJ whole genome shotgun (WGS) entry which is preliminary data.</text>
</comment>
<dbReference type="RefSeq" id="WP_149473476.1">
    <property type="nucleotide sequence ID" value="NZ_JAGGMB010000024.1"/>
</dbReference>
<evidence type="ECO:0000313" key="3">
    <source>
        <dbReference type="EMBL" id="MBP2079980.1"/>
    </source>
</evidence>
<accession>A0A9X0YW65</accession>
<dbReference type="InterPro" id="IPR052710">
    <property type="entry name" value="CAAX_protease"/>
</dbReference>
<dbReference type="Proteomes" id="UP001138793">
    <property type="component" value="Unassembled WGS sequence"/>
</dbReference>
<proteinExistence type="predicted"/>
<sequence length="239" mass="27147">MARRYWYVILTYILMQLSALPVSLLAKHEYIPVIAVIYWSILSFILGLLIILWIMKPDMQMRHARDAAPMSSMVLWSILGVFMAFIAQGVAVAIEVYVFGITPGSENTQGIMNIARAAPLFIIIPALIAPILEEIIFRKIIFGSLYKRMNFFFAGLISAVIFGFIHEGMEHILIYASMGFVFAFLYVKTKRILVPIIVHAAMNTLVVIGQFSMDPEELQRQLEEMQRQVEQLQMILIGG</sequence>
<keyword evidence="4" id="KW-1185">Reference proteome</keyword>
<feature type="transmembrane region" description="Helical" evidence="1">
    <location>
        <begin position="114"/>
        <end position="137"/>
    </location>
</feature>
<feature type="transmembrane region" description="Helical" evidence="1">
    <location>
        <begin position="30"/>
        <end position="54"/>
    </location>
</feature>
<gene>
    <name evidence="3" type="ORF">J2Z64_004289</name>
</gene>
<feature type="transmembrane region" description="Helical" evidence="1">
    <location>
        <begin position="172"/>
        <end position="187"/>
    </location>
</feature>
<feature type="transmembrane region" description="Helical" evidence="1">
    <location>
        <begin position="74"/>
        <end position="94"/>
    </location>
</feature>
<keyword evidence="3" id="KW-0378">Hydrolase</keyword>
<organism evidence="3 4">
    <name type="scientific">Oceanobacillus polygoni</name>
    <dbReference type="NCBI Taxonomy" id="1235259"/>
    <lineage>
        <taxon>Bacteria</taxon>
        <taxon>Bacillati</taxon>
        <taxon>Bacillota</taxon>
        <taxon>Bacilli</taxon>
        <taxon>Bacillales</taxon>
        <taxon>Bacillaceae</taxon>
        <taxon>Oceanobacillus</taxon>
    </lineage>
</organism>
<keyword evidence="1" id="KW-0472">Membrane</keyword>
<dbReference type="Pfam" id="PF02517">
    <property type="entry name" value="Rce1-like"/>
    <property type="match status" value="1"/>
</dbReference>
<dbReference type="EMBL" id="JAGGMB010000024">
    <property type="protein sequence ID" value="MBP2079980.1"/>
    <property type="molecule type" value="Genomic_DNA"/>
</dbReference>
<feature type="transmembrane region" description="Helical" evidence="1">
    <location>
        <begin position="149"/>
        <end position="166"/>
    </location>
</feature>
<feature type="domain" description="CAAX prenyl protease 2/Lysostaphin resistance protein A-like" evidence="2">
    <location>
        <begin position="119"/>
        <end position="204"/>
    </location>
</feature>
<evidence type="ECO:0000313" key="4">
    <source>
        <dbReference type="Proteomes" id="UP001138793"/>
    </source>
</evidence>
<dbReference type="GO" id="GO:0006508">
    <property type="term" value="P:proteolysis"/>
    <property type="evidence" value="ECO:0007669"/>
    <property type="project" value="UniProtKB-KW"/>
</dbReference>
<dbReference type="InterPro" id="IPR003675">
    <property type="entry name" value="Rce1/LyrA-like_dom"/>
</dbReference>
<evidence type="ECO:0000256" key="1">
    <source>
        <dbReference type="SAM" id="Phobius"/>
    </source>
</evidence>
<reference evidence="3" key="1">
    <citation type="submission" date="2021-03" db="EMBL/GenBank/DDBJ databases">
        <title>Genomic Encyclopedia of Type Strains, Phase IV (KMG-IV): sequencing the most valuable type-strain genomes for metagenomic binning, comparative biology and taxonomic classification.</title>
        <authorList>
            <person name="Goeker M."/>
        </authorList>
    </citation>
    <scope>NUCLEOTIDE SEQUENCE</scope>
    <source>
        <strain evidence="3">DSM 107338</strain>
    </source>
</reference>
<dbReference type="PANTHER" id="PTHR36435">
    <property type="entry name" value="SLR1288 PROTEIN"/>
    <property type="match status" value="1"/>
</dbReference>
<feature type="transmembrane region" description="Helical" evidence="1">
    <location>
        <begin position="5"/>
        <end position="24"/>
    </location>
</feature>
<keyword evidence="1" id="KW-0812">Transmembrane</keyword>
<dbReference type="AlphaFoldDB" id="A0A9X0YW65"/>